<accession>A0A7G9QRU9</accession>
<dbReference type="RefSeq" id="WP_187569836.1">
    <property type="nucleotide sequence ID" value="NZ_CP060711.1"/>
</dbReference>
<proteinExistence type="predicted"/>
<dbReference type="InterPro" id="IPR010870">
    <property type="entry name" value="Porin_O/P"/>
</dbReference>
<gene>
    <name evidence="2" type="ORF">H9L17_12900</name>
</gene>
<dbReference type="EMBL" id="CP060711">
    <property type="protein sequence ID" value="QNN46074.1"/>
    <property type="molecule type" value="Genomic_DNA"/>
</dbReference>
<evidence type="ECO:0000313" key="3">
    <source>
        <dbReference type="Proteomes" id="UP000515977"/>
    </source>
</evidence>
<feature type="chain" id="PRO_5029007004" evidence="1">
    <location>
        <begin position="34"/>
        <end position="482"/>
    </location>
</feature>
<feature type="signal peptide" evidence="1">
    <location>
        <begin position="1"/>
        <end position="33"/>
    </location>
</feature>
<keyword evidence="1" id="KW-0732">Signal</keyword>
<dbReference type="AlphaFoldDB" id="A0A7G9QRU9"/>
<dbReference type="SUPFAM" id="SSF56935">
    <property type="entry name" value="Porins"/>
    <property type="match status" value="1"/>
</dbReference>
<dbReference type="InterPro" id="IPR023614">
    <property type="entry name" value="Porin_dom_sf"/>
</dbReference>
<sequence>MLSERLPGASRLPRRRLTALALALAFAMPLAHAGEPTDNDLRARITALEQRLGIAPGETDAGEAVSLDQRLRIIERKLELQDEAAEARAASAPVLAASEKGVSIKSADGAVELKLRALVQADGRFFSGSVSQNDGFLLRRVEPTLEGSWGKLVAFRINPQFAGDSATLNDAYIDLRFDPRATVRIGKAKPPLGLERLQSSAATAQVELGLPSELAPGRDIGVQLQGDVLGGALNYGIGAFNGAVDGRDAVTANPDGEFEYVGRLFWEPFRNAGGDLGTLGLGVAASVGDTYGGGNNFLPRYRTPGQEQFFGYGGNVAADGQRLRKTVQGYWYRGPFGLLGEWIGSAQDVRVASGVGAGTRATLENRAWQIAAGWVLTGEDAGFRGVQQPSSPFAIGQDGWGALELTARYGRLAIDEDAFPLFASPSTAARAARSWGVALNWYLTRSLKLVANYAGTVFDGGAAAGGDRPDERVFFTRAQLSF</sequence>
<dbReference type="Pfam" id="PF07396">
    <property type="entry name" value="Porin_O_P"/>
    <property type="match status" value="1"/>
</dbReference>
<protein>
    <submittedName>
        <fullName evidence="2">Porin</fullName>
    </submittedName>
</protein>
<reference evidence="2 3" key="1">
    <citation type="submission" date="2020-08" db="EMBL/GenBank/DDBJ databases">
        <title>Genome sequence of Thermomonas brevis KACC 16975T.</title>
        <authorList>
            <person name="Hyun D.-W."/>
            <person name="Bae J.-W."/>
        </authorList>
    </citation>
    <scope>NUCLEOTIDE SEQUENCE [LARGE SCALE GENOMIC DNA]</scope>
    <source>
        <strain evidence="2 3">KACC 16975</strain>
    </source>
</reference>
<evidence type="ECO:0000256" key="1">
    <source>
        <dbReference type="SAM" id="SignalP"/>
    </source>
</evidence>
<evidence type="ECO:0000313" key="2">
    <source>
        <dbReference type="EMBL" id="QNN46074.1"/>
    </source>
</evidence>
<dbReference type="Proteomes" id="UP000515977">
    <property type="component" value="Chromosome"/>
</dbReference>
<organism evidence="2 3">
    <name type="scientific">Thermomonas brevis</name>
    <dbReference type="NCBI Taxonomy" id="215691"/>
    <lineage>
        <taxon>Bacteria</taxon>
        <taxon>Pseudomonadati</taxon>
        <taxon>Pseudomonadota</taxon>
        <taxon>Gammaproteobacteria</taxon>
        <taxon>Lysobacterales</taxon>
        <taxon>Lysobacteraceae</taxon>
        <taxon>Thermomonas</taxon>
    </lineage>
</organism>
<keyword evidence="3" id="KW-1185">Reference proteome</keyword>
<dbReference type="KEGG" id="tbv:H9L17_12900"/>
<name>A0A7G9QRU9_9GAMM</name>
<dbReference type="Gene3D" id="2.40.160.10">
    <property type="entry name" value="Porin"/>
    <property type="match status" value="1"/>
</dbReference>